<evidence type="ECO:0000313" key="3">
    <source>
        <dbReference type="Proteomes" id="UP000815677"/>
    </source>
</evidence>
<reference evidence="2" key="1">
    <citation type="submission" date="2014-09" db="EMBL/GenBank/DDBJ databases">
        <title>Genome sequence of the luminous mushroom Mycena chlorophos for searching fungal bioluminescence genes.</title>
        <authorList>
            <person name="Tanaka Y."/>
            <person name="Kasuga D."/>
            <person name="Oba Y."/>
            <person name="Hase S."/>
            <person name="Sato K."/>
            <person name="Oba Y."/>
            <person name="Sakakibara Y."/>
        </authorList>
    </citation>
    <scope>NUCLEOTIDE SEQUENCE</scope>
</reference>
<dbReference type="SUPFAM" id="SSF52047">
    <property type="entry name" value="RNI-like"/>
    <property type="match status" value="1"/>
</dbReference>
<gene>
    <name evidence="2" type="ORF">MCHLO_14033</name>
</gene>
<proteinExistence type="predicted"/>
<feature type="domain" description="F-box" evidence="1">
    <location>
        <begin position="1"/>
        <end position="43"/>
    </location>
</feature>
<dbReference type="Proteomes" id="UP000815677">
    <property type="component" value="Unassembled WGS sequence"/>
</dbReference>
<accession>A0ABQ0M2H6</accession>
<dbReference type="EMBL" id="DF849478">
    <property type="protein sequence ID" value="GAT57509.1"/>
    <property type="molecule type" value="Genomic_DNA"/>
</dbReference>
<dbReference type="InterPro" id="IPR001810">
    <property type="entry name" value="F-box_dom"/>
</dbReference>
<evidence type="ECO:0000259" key="1">
    <source>
        <dbReference type="PROSITE" id="PS50181"/>
    </source>
</evidence>
<dbReference type="PROSITE" id="PS50181">
    <property type="entry name" value="FBOX"/>
    <property type="match status" value="1"/>
</dbReference>
<sequence length="450" mass="50751">MSTLPVELLREIAVYLSTSDLAILRLAATILREIVDPLFFSVLSLPSNRLHLRKAADFLRALGSGKTGWSSHATALVVLTAKDEVQDSDDLVAPRSVLAAMPDLLVSAIHSCPRLNSFRFSGFWDPNWLYDILCKCVLDASNPRYLDIQHNAFTPSLPSLQGLSTLKVSTPLFILPPRRRRGIVVKATPHWPRSHMLDAPLPSPITLDQQVADIVRNSRQLRVLHVVGGDSWDGVWKLLRDTPCSLVSLTTDLVSPALVEYLKSSSGLERLVLRRREDQAADADADVLFHEFFNDALPMHRKTLRVLRCQQWFFETHNAKTLAQLDCLTDLEMRVREADVLTRNADNNAVGLVLQTIAQLERLERVALLNEPDSSYNHRDEVQAAVDVYLPHFPALALLDYPHDVFERAQWDWIDVALDVDGPDDEDSNADLVWMYLRQSFVWTACVARV</sequence>
<name>A0ABQ0M2H6_MYCCL</name>
<keyword evidence="3" id="KW-1185">Reference proteome</keyword>
<evidence type="ECO:0000313" key="2">
    <source>
        <dbReference type="EMBL" id="GAT57509.1"/>
    </source>
</evidence>
<organism evidence="2 3">
    <name type="scientific">Mycena chlorophos</name>
    <name type="common">Agaric fungus</name>
    <name type="synonym">Agaricus chlorophos</name>
    <dbReference type="NCBI Taxonomy" id="658473"/>
    <lineage>
        <taxon>Eukaryota</taxon>
        <taxon>Fungi</taxon>
        <taxon>Dikarya</taxon>
        <taxon>Basidiomycota</taxon>
        <taxon>Agaricomycotina</taxon>
        <taxon>Agaricomycetes</taxon>
        <taxon>Agaricomycetidae</taxon>
        <taxon>Agaricales</taxon>
        <taxon>Marasmiineae</taxon>
        <taxon>Mycenaceae</taxon>
        <taxon>Mycena</taxon>
    </lineage>
</organism>
<protein>
    <recommendedName>
        <fullName evidence="1">F-box domain-containing protein</fullName>
    </recommendedName>
</protein>